<evidence type="ECO:0000256" key="7">
    <source>
        <dbReference type="ARBA" id="ARBA00023180"/>
    </source>
</evidence>
<gene>
    <name evidence="14" type="ORF">D6C83_09447</name>
</gene>
<dbReference type="Proteomes" id="UP000304947">
    <property type="component" value="Unassembled WGS sequence"/>
</dbReference>
<feature type="non-terminal residue" evidence="14">
    <location>
        <position position="241"/>
    </location>
</feature>
<evidence type="ECO:0000256" key="11">
    <source>
        <dbReference type="ARBA" id="ARBA00023326"/>
    </source>
</evidence>
<keyword evidence="7" id="KW-0325">Glycoprotein</keyword>
<evidence type="ECO:0000256" key="13">
    <source>
        <dbReference type="RuleBase" id="RU361169"/>
    </source>
</evidence>
<proteinExistence type="inferred from homology"/>
<evidence type="ECO:0000256" key="9">
    <source>
        <dbReference type="ARBA" id="ARBA00023295"/>
    </source>
</evidence>
<evidence type="ECO:0000256" key="5">
    <source>
        <dbReference type="ARBA" id="ARBA00022737"/>
    </source>
</evidence>
<evidence type="ECO:0000256" key="8">
    <source>
        <dbReference type="ARBA" id="ARBA00023277"/>
    </source>
</evidence>
<dbReference type="PANTHER" id="PTHR31736:SF9">
    <property type="entry name" value="ENDO-XYLOGALACTURONAN HYDROLASE A-RELATED"/>
    <property type="match status" value="1"/>
</dbReference>
<keyword evidence="11" id="KW-0624">Polysaccharide degradation</keyword>
<evidence type="ECO:0000256" key="1">
    <source>
        <dbReference type="ARBA" id="ARBA00004613"/>
    </source>
</evidence>
<dbReference type="InterPro" id="IPR011050">
    <property type="entry name" value="Pectin_lyase_fold/virulence"/>
</dbReference>
<dbReference type="EMBL" id="QZBU01006328">
    <property type="protein sequence ID" value="THZ86972.1"/>
    <property type="molecule type" value="Genomic_DNA"/>
</dbReference>
<evidence type="ECO:0000313" key="15">
    <source>
        <dbReference type="Proteomes" id="UP000304947"/>
    </source>
</evidence>
<dbReference type="GO" id="GO:0016829">
    <property type="term" value="F:lyase activity"/>
    <property type="evidence" value="ECO:0007669"/>
    <property type="project" value="UniProtKB-KW"/>
</dbReference>
<name>A0A4S9Y2P9_AURPU</name>
<dbReference type="GO" id="GO:0000272">
    <property type="term" value="P:polysaccharide catabolic process"/>
    <property type="evidence" value="ECO:0007669"/>
    <property type="project" value="UniProtKB-KW"/>
</dbReference>
<keyword evidence="4" id="KW-0732">Signal</keyword>
<organism evidence="14 15">
    <name type="scientific">Aureobasidium pullulans</name>
    <name type="common">Black yeast</name>
    <name type="synonym">Pullularia pullulans</name>
    <dbReference type="NCBI Taxonomy" id="5580"/>
    <lineage>
        <taxon>Eukaryota</taxon>
        <taxon>Fungi</taxon>
        <taxon>Dikarya</taxon>
        <taxon>Ascomycota</taxon>
        <taxon>Pezizomycotina</taxon>
        <taxon>Dothideomycetes</taxon>
        <taxon>Dothideomycetidae</taxon>
        <taxon>Dothideales</taxon>
        <taxon>Saccotheciaceae</taxon>
        <taxon>Aureobasidium</taxon>
    </lineage>
</organism>
<keyword evidence="9 13" id="KW-0326">Glycosidase</keyword>
<keyword evidence="8" id="KW-0119">Carbohydrate metabolism</keyword>
<keyword evidence="14" id="KW-0456">Lyase</keyword>
<keyword evidence="3" id="KW-0964">Secreted</keyword>
<comment type="subcellular location">
    <subcellularLocation>
        <location evidence="1">Secreted</location>
    </subcellularLocation>
</comment>
<dbReference type="GO" id="GO:0004650">
    <property type="term" value="F:polygalacturonase activity"/>
    <property type="evidence" value="ECO:0007669"/>
    <property type="project" value="InterPro"/>
</dbReference>
<dbReference type="SUPFAM" id="SSF51126">
    <property type="entry name" value="Pectin lyase-like"/>
    <property type="match status" value="1"/>
</dbReference>
<evidence type="ECO:0000313" key="14">
    <source>
        <dbReference type="EMBL" id="THZ86972.1"/>
    </source>
</evidence>
<evidence type="ECO:0000256" key="10">
    <source>
        <dbReference type="ARBA" id="ARBA00023316"/>
    </source>
</evidence>
<dbReference type="Pfam" id="PF00295">
    <property type="entry name" value="Glyco_hydro_28"/>
    <property type="match status" value="1"/>
</dbReference>
<comment type="caution">
    <text evidence="14">The sequence shown here is derived from an EMBL/GenBank/DDBJ whole genome shotgun (WGS) entry which is preliminary data.</text>
</comment>
<dbReference type="GO" id="GO:0071555">
    <property type="term" value="P:cell wall organization"/>
    <property type="evidence" value="ECO:0007669"/>
    <property type="project" value="UniProtKB-KW"/>
</dbReference>
<evidence type="ECO:0000256" key="4">
    <source>
        <dbReference type="ARBA" id="ARBA00022729"/>
    </source>
</evidence>
<dbReference type="InterPro" id="IPR012334">
    <property type="entry name" value="Pectin_lyas_fold"/>
</dbReference>
<evidence type="ECO:0000256" key="2">
    <source>
        <dbReference type="ARBA" id="ARBA00008834"/>
    </source>
</evidence>
<comment type="function">
    <text evidence="12">Pectinolytic enzyme involved in the degradation of xylogalacturonan (xga), a galacturonan backbone heavily substituted with xylose, and which is one important component of the hairy regions of pectin. Activity requires a galacturonic acid backbone substituted with xylose.</text>
</comment>
<keyword evidence="5" id="KW-0677">Repeat</keyword>
<comment type="similarity">
    <text evidence="2 13">Belongs to the glycosyl hydrolase 28 family.</text>
</comment>
<dbReference type="Gene3D" id="2.160.20.10">
    <property type="entry name" value="Single-stranded right-handed beta-helix, Pectin lyase-like"/>
    <property type="match status" value="2"/>
</dbReference>
<evidence type="ECO:0000256" key="3">
    <source>
        <dbReference type="ARBA" id="ARBA00022525"/>
    </source>
</evidence>
<keyword evidence="10" id="KW-0961">Cell wall biogenesis/degradation</keyword>
<evidence type="ECO:0000256" key="12">
    <source>
        <dbReference type="ARBA" id="ARBA00037278"/>
    </source>
</evidence>
<dbReference type="GO" id="GO:0005576">
    <property type="term" value="C:extracellular region"/>
    <property type="evidence" value="ECO:0007669"/>
    <property type="project" value="UniProtKB-SubCell"/>
</dbReference>
<evidence type="ECO:0000256" key="6">
    <source>
        <dbReference type="ARBA" id="ARBA00022801"/>
    </source>
</evidence>
<protein>
    <submittedName>
        <fullName evidence="14">Pectin lyase-like protein</fullName>
    </submittedName>
</protein>
<sequence length="241" mass="25474">MFQKSQLSNVVNAAGWTDMADGATPRYYEYKNSGDGSNTSKRKWTINASAAISINTVLGDSYSSWVDQSGTGSSSSSTSTTVSKTAAAKQVTPAKSAVAKGPVCTPTAGGAATKDDTPAIYAAIQKCGNGGTIVIPAGKTYYLNTVLEFDGCKSCVFQLDGTLKASDDLTYWEGKTAILHLKSVPGLTFTGAGVIDGNGQKAWDHFATDSFYKRPTLFYIDGGNNIKMDGWTMINPPNVFH</sequence>
<keyword evidence="6 13" id="KW-0378">Hydrolase</keyword>
<dbReference type="InterPro" id="IPR000743">
    <property type="entry name" value="Glyco_hydro_28"/>
</dbReference>
<accession>A0A4S9Y2P9</accession>
<dbReference type="AlphaFoldDB" id="A0A4S9Y2P9"/>
<reference evidence="14 15" key="1">
    <citation type="submission" date="2018-10" db="EMBL/GenBank/DDBJ databases">
        <title>Fifty Aureobasidium pullulans genomes reveal a recombining polyextremotolerant generalist.</title>
        <authorList>
            <person name="Gostincar C."/>
            <person name="Turk M."/>
            <person name="Zajc J."/>
            <person name="Gunde-Cimerman N."/>
        </authorList>
    </citation>
    <scope>NUCLEOTIDE SEQUENCE [LARGE SCALE GENOMIC DNA]</scope>
    <source>
        <strain evidence="14 15">EXF-3380</strain>
    </source>
</reference>
<dbReference type="PANTHER" id="PTHR31736">
    <property type="match status" value="1"/>
</dbReference>